<gene>
    <name evidence="2" type="ORF">RirG_223640</name>
</gene>
<evidence type="ECO:0000313" key="2">
    <source>
        <dbReference type="EMBL" id="EXX55630.1"/>
    </source>
</evidence>
<feature type="region of interest" description="Disordered" evidence="1">
    <location>
        <begin position="56"/>
        <end position="92"/>
    </location>
</feature>
<feature type="compositionally biased region" description="Low complexity" evidence="1">
    <location>
        <begin position="1"/>
        <end position="36"/>
    </location>
</feature>
<organism evidence="2 3">
    <name type="scientific">Rhizophagus irregularis (strain DAOM 197198w)</name>
    <name type="common">Glomus intraradices</name>
    <dbReference type="NCBI Taxonomy" id="1432141"/>
    <lineage>
        <taxon>Eukaryota</taxon>
        <taxon>Fungi</taxon>
        <taxon>Fungi incertae sedis</taxon>
        <taxon>Mucoromycota</taxon>
        <taxon>Glomeromycotina</taxon>
        <taxon>Glomeromycetes</taxon>
        <taxon>Glomerales</taxon>
        <taxon>Glomeraceae</taxon>
        <taxon>Rhizophagus</taxon>
    </lineage>
</organism>
<dbReference type="EMBL" id="JEMT01028070">
    <property type="protein sequence ID" value="EXX55630.1"/>
    <property type="molecule type" value="Genomic_DNA"/>
</dbReference>
<feature type="region of interest" description="Disordered" evidence="1">
    <location>
        <begin position="1"/>
        <end position="37"/>
    </location>
</feature>
<feature type="compositionally biased region" description="Basic and acidic residues" evidence="1">
    <location>
        <begin position="56"/>
        <end position="69"/>
    </location>
</feature>
<comment type="caution">
    <text evidence="2">The sequence shown here is derived from an EMBL/GenBank/DDBJ whole genome shotgun (WGS) entry which is preliminary data.</text>
</comment>
<name>A0A015IN53_RHIIW</name>
<reference evidence="2 3" key="1">
    <citation type="submission" date="2014-02" db="EMBL/GenBank/DDBJ databases">
        <title>Single nucleus genome sequencing reveals high similarity among nuclei of an endomycorrhizal fungus.</title>
        <authorList>
            <person name="Lin K."/>
            <person name="Geurts R."/>
            <person name="Zhang Z."/>
            <person name="Limpens E."/>
            <person name="Saunders D.G."/>
            <person name="Mu D."/>
            <person name="Pang E."/>
            <person name="Cao H."/>
            <person name="Cha H."/>
            <person name="Lin T."/>
            <person name="Zhou Q."/>
            <person name="Shang Y."/>
            <person name="Li Y."/>
            <person name="Ivanov S."/>
            <person name="Sharma T."/>
            <person name="Velzen R.V."/>
            <person name="Ruijter N.D."/>
            <person name="Aanen D.K."/>
            <person name="Win J."/>
            <person name="Kamoun S."/>
            <person name="Bisseling T."/>
            <person name="Huang S."/>
        </authorList>
    </citation>
    <scope>NUCLEOTIDE SEQUENCE [LARGE SCALE GENOMIC DNA]</scope>
    <source>
        <strain evidence="3">DAOM197198w</strain>
    </source>
</reference>
<evidence type="ECO:0000313" key="3">
    <source>
        <dbReference type="Proteomes" id="UP000022910"/>
    </source>
</evidence>
<accession>A0A015IN53</accession>
<dbReference type="OrthoDB" id="2422757at2759"/>
<dbReference type="STRING" id="1432141.A0A015IN53"/>
<dbReference type="HOGENOM" id="CLU_1497016_0_0_1"/>
<evidence type="ECO:0000256" key="1">
    <source>
        <dbReference type="SAM" id="MobiDB-lite"/>
    </source>
</evidence>
<sequence length="180" mass="20075">MTEITPTITPSTNSNDNNTTTTTIIPPNIPPDNINNSEYQRSYSWKLPMVKVNRPKERTKSEYQREFTWKNDPPSTPSPAPSPAPIPPSPIPQELSCNTPEPIKSTMIATSTATTVNNNIDFIGSKLNDLNITTTSNTINNNISIINNNFIPDDYVFNTNNNVPDKWRDGLRSKNSPESI</sequence>
<protein>
    <submittedName>
        <fullName evidence="2">Uncharacterized protein</fullName>
    </submittedName>
</protein>
<keyword evidence="3" id="KW-1185">Reference proteome</keyword>
<proteinExistence type="predicted"/>
<dbReference type="AlphaFoldDB" id="A0A015IN53"/>
<dbReference type="Proteomes" id="UP000022910">
    <property type="component" value="Unassembled WGS sequence"/>
</dbReference>
<feature type="compositionally biased region" description="Pro residues" evidence="1">
    <location>
        <begin position="74"/>
        <end position="91"/>
    </location>
</feature>